<evidence type="ECO:0008006" key="4">
    <source>
        <dbReference type="Google" id="ProtNLM"/>
    </source>
</evidence>
<dbReference type="RefSeq" id="WP_210099594.1">
    <property type="nucleotide sequence ID" value="NZ_BAABLK010000022.1"/>
</dbReference>
<accession>A0ABP9TM71</accession>
<dbReference type="Proteomes" id="UP001501257">
    <property type="component" value="Unassembled WGS sequence"/>
</dbReference>
<reference evidence="3" key="1">
    <citation type="journal article" date="2019" name="Int. J. Syst. Evol. Microbiol.">
        <title>The Global Catalogue of Microorganisms (GCM) 10K type strain sequencing project: providing services to taxonomists for standard genome sequencing and annotation.</title>
        <authorList>
            <consortium name="The Broad Institute Genomics Platform"/>
            <consortium name="The Broad Institute Genome Sequencing Center for Infectious Disease"/>
            <person name="Wu L."/>
            <person name="Ma J."/>
        </authorList>
    </citation>
    <scope>NUCLEOTIDE SEQUENCE [LARGE SCALE GENOMIC DNA]</scope>
    <source>
        <strain evidence="3">JCM 18952</strain>
    </source>
</reference>
<feature type="region of interest" description="Disordered" evidence="1">
    <location>
        <begin position="266"/>
        <end position="290"/>
    </location>
</feature>
<comment type="caution">
    <text evidence="2">The sequence shown here is derived from an EMBL/GenBank/DDBJ whole genome shotgun (WGS) entry which is preliminary data.</text>
</comment>
<evidence type="ECO:0000313" key="3">
    <source>
        <dbReference type="Proteomes" id="UP001501257"/>
    </source>
</evidence>
<name>A0ABP9TM71_9MICC</name>
<gene>
    <name evidence="2" type="ORF">GCM10025778_10680</name>
</gene>
<evidence type="ECO:0000256" key="1">
    <source>
        <dbReference type="SAM" id="MobiDB-lite"/>
    </source>
</evidence>
<feature type="region of interest" description="Disordered" evidence="1">
    <location>
        <begin position="1"/>
        <end position="25"/>
    </location>
</feature>
<dbReference type="EMBL" id="BAABLK010000022">
    <property type="protein sequence ID" value="GAA5226535.1"/>
    <property type="molecule type" value="Genomic_DNA"/>
</dbReference>
<sequence>MRFDIDMTFSVQSPGDGKSQPEQTNGTIKAAGRTITVTADSLSDFPSARTIDRSGLNEFAQKLKEAGITLVVDGPDGNLVNLGNVKSNLISRIGTSSSAVRVGKLSASRKLLSRKSGAGMGESVAIPGTMFPLVPTVLRNYRRRPTTTHYTRGSGAPRLIYVKDSESWNGKAPKVFAIPDEGLDIGSAESPGLVLPGLDPIHAKVVHNELDEYVLVAVGRVGGSAGLKPGSEYTLRSGARVELGDWRILFYREEYADHGRPYGGRNGGELSFQKPQYNMHTGRVERDSSV</sequence>
<organism evidence="2 3">
    <name type="scientific">Paeniglutamicibacter antarcticus</name>
    <dbReference type="NCBI Taxonomy" id="494023"/>
    <lineage>
        <taxon>Bacteria</taxon>
        <taxon>Bacillati</taxon>
        <taxon>Actinomycetota</taxon>
        <taxon>Actinomycetes</taxon>
        <taxon>Micrococcales</taxon>
        <taxon>Micrococcaceae</taxon>
        <taxon>Paeniglutamicibacter</taxon>
    </lineage>
</organism>
<evidence type="ECO:0000313" key="2">
    <source>
        <dbReference type="EMBL" id="GAA5226535.1"/>
    </source>
</evidence>
<keyword evidence="3" id="KW-1185">Reference proteome</keyword>
<proteinExistence type="predicted"/>
<protein>
    <recommendedName>
        <fullName evidence="4">FHA domain-containing protein</fullName>
    </recommendedName>
</protein>